<reference evidence="2 3" key="1">
    <citation type="submission" date="2016-10" db="EMBL/GenBank/DDBJ databases">
        <authorList>
            <person name="de Groot N.N."/>
        </authorList>
    </citation>
    <scope>NUCLEOTIDE SEQUENCE [LARGE SCALE GENOMIC DNA]</scope>
    <source>
        <strain evidence="2 3">DSM 43941</strain>
    </source>
</reference>
<dbReference type="OrthoDB" id="3577600at2"/>
<dbReference type="InterPro" id="IPR007403">
    <property type="entry name" value="DUF456"/>
</dbReference>
<dbReference type="AlphaFoldDB" id="A0A1H2D8V9"/>
<dbReference type="EMBL" id="LT629758">
    <property type="protein sequence ID" value="SDT79180.1"/>
    <property type="molecule type" value="Genomic_DNA"/>
</dbReference>
<feature type="transmembrane region" description="Helical" evidence="1">
    <location>
        <begin position="95"/>
        <end position="119"/>
    </location>
</feature>
<keyword evidence="1" id="KW-1133">Transmembrane helix</keyword>
<evidence type="ECO:0000313" key="2">
    <source>
        <dbReference type="EMBL" id="SDT79180.1"/>
    </source>
</evidence>
<evidence type="ECO:0000313" key="3">
    <source>
        <dbReference type="Proteomes" id="UP000198688"/>
    </source>
</evidence>
<evidence type="ECO:0008006" key="4">
    <source>
        <dbReference type="Google" id="ProtNLM"/>
    </source>
</evidence>
<dbReference type="STRING" id="113562.SAMN04489716_8679"/>
<gene>
    <name evidence="2" type="ORF">SAMN04489716_8679</name>
</gene>
<sequence length="165" mass="16982">MELSDTGTAVTLLSGLVILTGVIGVLMPVIPGLVLTWVGVLLWALLGDGSGGSRALVAILATVVFGIGIVVKFLWPGKKLRNTVPTSALLAGGVLGLIGFFVVPVIGLVLGFVLGVWLVELNRLGMERAWPSTRSAIGAVGLSLLVELASALLIAVIWLFGLAFA</sequence>
<evidence type="ECO:0000256" key="1">
    <source>
        <dbReference type="SAM" id="Phobius"/>
    </source>
</evidence>
<accession>A0A1H2D8V9</accession>
<dbReference type="Pfam" id="PF04306">
    <property type="entry name" value="DUF456"/>
    <property type="match status" value="1"/>
</dbReference>
<protein>
    <recommendedName>
        <fullName evidence="4">DUF456 domain-containing protein</fullName>
    </recommendedName>
</protein>
<proteinExistence type="predicted"/>
<feature type="transmembrane region" description="Helical" evidence="1">
    <location>
        <begin position="12"/>
        <end position="43"/>
    </location>
</feature>
<keyword evidence="3" id="KW-1185">Reference proteome</keyword>
<dbReference type="RefSeq" id="WP_092554846.1">
    <property type="nucleotide sequence ID" value="NZ_BOMJ01000002.1"/>
</dbReference>
<keyword evidence="1" id="KW-0812">Transmembrane</keyword>
<feature type="transmembrane region" description="Helical" evidence="1">
    <location>
        <begin position="140"/>
        <end position="164"/>
    </location>
</feature>
<organism evidence="2 3">
    <name type="scientific">Actinoplanes derwentensis</name>
    <dbReference type="NCBI Taxonomy" id="113562"/>
    <lineage>
        <taxon>Bacteria</taxon>
        <taxon>Bacillati</taxon>
        <taxon>Actinomycetota</taxon>
        <taxon>Actinomycetes</taxon>
        <taxon>Micromonosporales</taxon>
        <taxon>Micromonosporaceae</taxon>
        <taxon>Actinoplanes</taxon>
    </lineage>
</organism>
<dbReference type="Proteomes" id="UP000198688">
    <property type="component" value="Chromosome I"/>
</dbReference>
<keyword evidence="1" id="KW-0472">Membrane</keyword>
<feature type="transmembrane region" description="Helical" evidence="1">
    <location>
        <begin position="55"/>
        <end position="75"/>
    </location>
</feature>
<name>A0A1H2D8V9_9ACTN</name>